<gene>
    <name evidence="3" type="ORF">FB560_3280</name>
</gene>
<sequence length="218" mass="22483">MHRRVRLALLSATAAMIGLSLAACTPASNPDGAASPSPTVSRTPSPTPTPTPTPTDRIIEVSVDGLSIDGGAAITYRDPDGAVALLTDAYGSAPEEGTVDAPYGGVNSRFDWGGAWVIVDQDLLWVQISADAPGTMFRTPEGIGIGSTRAEAMAAGAADVWDEDGDGVADYLSIGMREVPDTQSLVHPGEVGVEYIELQITGDVVTGLRGVGNDFTDI</sequence>
<dbReference type="AlphaFoldDB" id="A0A543BAD5"/>
<feature type="region of interest" description="Disordered" evidence="1">
    <location>
        <begin position="27"/>
        <end position="56"/>
    </location>
</feature>
<evidence type="ECO:0000256" key="2">
    <source>
        <dbReference type="SAM" id="SignalP"/>
    </source>
</evidence>
<organism evidence="3 4">
    <name type="scientific">Microbacterium saperdae</name>
    <dbReference type="NCBI Taxonomy" id="69368"/>
    <lineage>
        <taxon>Bacteria</taxon>
        <taxon>Bacillati</taxon>
        <taxon>Actinomycetota</taxon>
        <taxon>Actinomycetes</taxon>
        <taxon>Micrococcales</taxon>
        <taxon>Microbacteriaceae</taxon>
        <taxon>Microbacterium</taxon>
    </lineage>
</organism>
<accession>A0A543BAD5</accession>
<dbReference type="PROSITE" id="PS51257">
    <property type="entry name" value="PROKAR_LIPOPROTEIN"/>
    <property type="match status" value="1"/>
</dbReference>
<dbReference type="OrthoDB" id="5083457at2"/>
<evidence type="ECO:0000313" key="4">
    <source>
        <dbReference type="Proteomes" id="UP000317209"/>
    </source>
</evidence>
<evidence type="ECO:0000313" key="3">
    <source>
        <dbReference type="EMBL" id="TQL81804.1"/>
    </source>
</evidence>
<dbReference type="EMBL" id="VFOX01000002">
    <property type="protein sequence ID" value="TQL81804.1"/>
    <property type="molecule type" value="Genomic_DNA"/>
</dbReference>
<reference evidence="3 4" key="1">
    <citation type="submission" date="2019-06" db="EMBL/GenBank/DDBJ databases">
        <title>Sequencing the genomes of 1000 actinobacteria strains.</title>
        <authorList>
            <person name="Klenk H.-P."/>
        </authorList>
    </citation>
    <scope>NUCLEOTIDE SEQUENCE [LARGE SCALE GENOMIC DNA]</scope>
    <source>
        <strain evidence="3 4">DSM 20169</strain>
    </source>
</reference>
<comment type="caution">
    <text evidence="3">The sequence shown here is derived from an EMBL/GenBank/DDBJ whole genome shotgun (WGS) entry which is preliminary data.</text>
</comment>
<dbReference type="Proteomes" id="UP000317209">
    <property type="component" value="Unassembled WGS sequence"/>
</dbReference>
<evidence type="ECO:0000256" key="1">
    <source>
        <dbReference type="SAM" id="MobiDB-lite"/>
    </source>
</evidence>
<keyword evidence="2" id="KW-0732">Signal</keyword>
<dbReference type="RefSeq" id="WP_141873558.1">
    <property type="nucleotide sequence ID" value="NZ_VFOX01000002.1"/>
</dbReference>
<name>A0A543BAD5_9MICO</name>
<protein>
    <submittedName>
        <fullName evidence="3">Uncharacterized protein</fullName>
    </submittedName>
</protein>
<feature type="compositionally biased region" description="Low complexity" evidence="1">
    <location>
        <begin position="35"/>
        <end position="44"/>
    </location>
</feature>
<proteinExistence type="predicted"/>
<feature type="signal peptide" evidence="2">
    <location>
        <begin position="1"/>
        <end position="22"/>
    </location>
</feature>
<keyword evidence="4" id="KW-1185">Reference proteome</keyword>
<feature type="chain" id="PRO_5021994345" evidence="2">
    <location>
        <begin position="23"/>
        <end position="218"/>
    </location>
</feature>